<evidence type="ECO:0000313" key="8">
    <source>
        <dbReference type="Proteomes" id="UP001239213"/>
    </source>
</evidence>
<dbReference type="InterPro" id="IPR002347">
    <property type="entry name" value="SDR_fam"/>
</dbReference>
<comment type="similarity">
    <text evidence="1">Belongs to the short-chain dehydrogenases/reductases (SDR) family.</text>
</comment>
<dbReference type="InterPro" id="IPR001138">
    <property type="entry name" value="Zn2Cys6_DnaBD"/>
</dbReference>
<gene>
    <name evidence="7" type="ORF">CCUS01_06296</name>
</gene>
<evidence type="ECO:0000256" key="5">
    <source>
        <dbReference type="SAM" id="MobiDB-lite"/>
    </source>
</evidence>
<dbReference type="SUPFAM" id="SSF57701">
    <property type="entry name" value="Zn2/Cys6 DNA-binding domain"/>
    <property type="match status" value="1"/>
</dbReference>
<dbReference type="Pfam" id="PF00172">
    <property type="entry name" value="Zn_clus"/>
    <property type="match status" value="1"/>
</dbReference>
<dbReference type="PANTHER" id="PTHR44229">
    <property type="entry name" value="15-HYDROXYPROSTAGLANDIN DEHYDROGENASE [NAD(+)]"/>
    <property type="match status" value="1"/>
</dbReference>
<dbReference type="SUPFAM" id="SSF51735">
    <property type="entry name" value="NAD(P)-binding Rossmann-fold domains"/>
    <property type="match status" value="1"/>
</dbReference>
<dbReference type="GO" id="GO:0005737">
    <property type="term" value="C:cytoplasm"/>
    <property type="evidence" value="ECO:0007669"/>
    <property type="project" value="TreeGrafter"/>
</dbReference>
<dbReference type="GO" id="GO:0008270">
    <property type="term" value="F:zinc ion binding"/>
    <property type="evidence" value="ECO:0007669"/>
    <property type="project" value="InterPro"/>
</dbReference>
<proteinExistence type="inferred from homology"/>
<dbReference type="CDD" id="cd00067">
    <property type="entry name" value="GAL4"/>
    <property type="match status" value="1"/>
</dbReference>
<dbReference type="GO" id="GO:0016616">
    <property type="term" value="F:oxidoreductase activity, acting on the CH-OH group of donors, NAD or NADP as acceptor"/>
    <property type="evidence" value="ECO:0007669"/>
    <property type="project" value="TreeGrafter"/>
</dbReference>
<protein>
    <submittedName>
        <fullName evidence="7">Short chain dehydrogenase</fullName>
    </submittedName>
</protein>
<dbReference type="EMBL" id="MPDP01000224">
    <property type="protein sequence ID" value="KAK1470531.1"/>
    <property type="molecule type" value="Genomic_DNA"/>
</dbReference>
<dbReference type="InterPro" id="IPR020904">
    <property type="entry name" value="Sc_DH/Rdtase_CS"/>
</dbReference>
<evidence type="ECO:0000256" key="1">
    <source>
        <dbReference type="ARBA" id="ARBA00006484"/>
    </source>
</evidence>
<keyword evidence="4" id="KW-0539">Nucleus</keyword>
<dbReference type="CDD" id="cd12148">
    <property type="entry name" value="fungal_TF_MHR"/>
    <property type="match status" value="1"/>
</dbReference>
<dbReference type="Gene3D" id="3.40.50.720">
    <property type="entry name" value="NAD(P)-binding Rossmann-like Domain"/>
    <property type="match status" value="1"/>
</dbReference>
<evidence type="ECO:0000313" key="7">
    <source>
        <dbReference type="EMBL" id="KAK1470531.1"/>
    </source>
</evidence>
<accession>A0AAI9V4C9</accession>
<dbReference type="GO" id="GO:0000981">
    <property type="term" value="F:DNA-binding transcription factor activity, RNA polymerase II-specific"/>
    <property type="evidence" value="ECO:0007669"/>
    <property type="project" value="InterPro"/>
</dbReference>
<dbReference type="PRINTS" id="PR00081">
    <property type="entry name" value="GDHRDH"/>
</dbReference>
<evidence type="ECO:0000256" key="2">
    <source>
        <dbReference type="ARBA" id="ARBA00022857"/>
    </source>
</evidence>
<dbReference type="InterPro" id="IPR036291">
    <property type="entry name" value="NAD(P)-bd_dom_sf"/>
</dbReference>
<evidence type="ECO:0000259" key="6">
    <source>
        <dbReference type="PROSITE" id="PS50048"/>
    </source>
</evidence>
<reference evidence="7" key="1">
    <citation type="submission" date="2016-11" db="EMBL/GenBank/DDBJ databases">
        <title>The genome sequence of Colletotrichum cuscutae.</title>
        <authorList>
            <person name="Baroncelli R."/>
        </authorList>
    </citation>
    <scope>NUCLEOTIDE SEQUENCE</scope>
    <source>
        <strain evidence="7">IMI 304802</strain>
    </source>
</reference>
<dbReference type="PROSITE" id="PS50048">
    <property type="entry name" value="ZN2_CY6_FUNGAL_2"/>
    <property type="match status" value="1"/>
</dbReference>
<comment type="caution">
    <text evidence="7">The sequence shown here is derived from an EMBL/GenBank/DDBJ whole genome shotgun (WGS) entry which is preliminary data.</text>
</comment>
<evidence type="ECO:0000256" key="3">
    <source>
        <dbReference type="ARBA" id="ARBA00023002"/>
    </source>
</evidence>
<sequence length="1091" mass="119667">MVLAGRSPGWFTYSKTPTTHLDPDDISSLVSVSSAIPYIIFHSKLFHAMSSLTSVNTTDVGGRVYKRRPGACETCKVRKPKCDGGRPSCDKCLSSASFCFYVTPKKRGRSSQNSREIQTDCVDCHTPTKHNLSGLNATTRQSASFEDFSYASQQSTSPPSPTDHLRYFGPSSTQSSLSGVNRLLDLGQFLTAMTTESLEEHWGPLSSGLLKSPEALALPSTEIIASPVSSALEYCWSTQLLSNGHSVSGPQDFDGLVTAGWTLSNLQTANDESTVDHPVRAFTASEPYLGSRYIGETEISRLFEDVVMKGMSDHVNSSIVYAALSIGCLTSMRRSGVSQETESHMRCLYSNAMVHIEKIHMCPSTALSFKALITLLTPFAKLVASALWKPADTDWLLGVAVSCAQSLKLNKLSCLKTVCQMTEEVESLNHAFWLLYTIEKPYRLRNGQASALNDAYIDHEPMSSGIEARKPLMQTFGVHYRLAQCCARIASDFDSQEALSKSMVFTSENLDNWLEQLQQLKVDVFTKRHQPASAMTWDPRIASPNSPLLCVCGRFSASSLGDSSTDKIEQRVLESAIDILKLLVEVDPTKAGTDQNLVRIAVSSFCLVATFISRANERATIFRYLVSTLGFFARMTINSPLMTLGKFSSVVDSVQKSKRLDEVSHASTRLNEVLCGVNGARPVEKPYMALQTAWTCLSPVRLIRHSSGSDRRPHHRIVSRSTLITPWYITSKDCLRELRTPAIKFLSISSWSFHTSNIFGEMTDPAKKSIAPYTVVGKTAIITGAGSGINFSFAELLLQRGCNVVIADLALRPEAEQLVSSYQDKSNARPRAVFVKTDVTSWPALSNMFKVAMEEFGSFDIFCPGAGVYEPHWSNFWHPPGSSESKDSVEGGKYALIDINITHPIRSTQLAISYWLHPKEATNAALPPSIEASPENPKRIVHISSVAGQVANINAPLYAASKFAITGFVRSLARLEETNGVRVTAVAPGVVRTPLWTEHPEKLVNLDDAQDGWVTPREVAEAMLRCVEEEALVGGSILEVGKDNTRLVEAFNAPGPDPDPKRGLVARNGSKGTDMVFSWLRDATKWAVGRD</sequence>
<keyword evidence="2" id="KW-0521">NADP</keyword>
<name>A0AAI9V4C9_9PEZI</name>
<organism evidence="7 8">
    <name type="scientific">Colletotrichum cuscutae</name>
    <dbReference type="NCBI Taxonomy" id="1209917"/>
    <lineage>
        <taxon>Eukaryota</taxon>
        <taxon>Fungi</taxon>
        <taxon>Dikarya</taxon>
        <taxon>Ascomycota</taxon>
        <taxon>Pezizomycotina</taxon>
        <taxon>Sordariomycetes</taxon>
        <taxon>Hypocreomycetidae</taxon>
        <taxon>Glomerellales</taxon>
        <taxon>Glomerellaceae</taxon>
        <taxon>Colletotrichum</taxon>
        <taxon>Colletotrichum acutatum species complex</taxon>
    </lineage>
</organism>
<dbReference type="Gene3D" id="4.10.240.10">
    <property type="entry name" value="Zn(2)-C6 fungal-type DNA-binding domain"/>
    <property type="match status" value="1"/>
</dbReference>
<evidence type="ECO:0000256" key="4">
    <source>
        <dbReference type="ARBA" id="ARBA00023242"/>
    </source>
</evidence>
<keyword evidence="8" id="KW-1185">Reference proteome</keyword>
<keyword evidence="3" id="KW-0560">Oxidoreductase</keyword>
<feature type="region of interest" description="Disordered" evidence="5">
    <location>
        <begin position="148"/>
        <end position="176"/>
    </location>
</feature>
<dbReference type="InterPro" id="IPR036864">
    <property type="entry name" value="Zn2-C6_fun-type_DNA-bd_sf"/>
</dbReference>
<feature type="domain" description="Zn(2)-C6 fungal-type" evidence="6">
    <location>
        <begin position="71"/>
        <end position="101"/>
    </location>
</feature>
<dbReference type="AlphaFoldDB" id="A0AAI9V4C9"/>
<dbReference type="FunFam" id="3.40.50.720:FF:000643">
    <property type="entry name" value="Short chain dehydrogenase/reductase family oxidoreductase, putative"/>
    <property type="match status" value="1"/>
</dbReference>
<dbReference type="Proteomes" id="UP001239213">
    <property type="component" value="Unassembled WGS sequence"/>
</dbReference>
<dbReference type="PANTHER" id="PTHR44229:SF4">
    <property type="entry name" value="15-HYDROXYPROSTAGLANDIN DEHYDROGENASE [NAD(+)]"/>
    <property type="match status" value="1"/>
</dbReference>
<dbReference type="PROSITE" id="PS00061">
    <property type="entry name" value="ADH_SHORT"/>
    <property type="match status" value="1"/>
</dbReference>
<dbReference type="Pfam" id="PF00106">
    <property type="entry name" value="adh_short"/>
    <property type="match status" value="1"/>
</dbReference>
<dbReference type="PROSITE" id="PS00463">
    <property type="entry name" value="ZN2_CY6_FUNGAL_1"/>
    <property type="match status" value="1"/>
</dbReference>
<dbReference type="SMART" id="SM00066">
    <property type="entry name" value="GAL4"/>
    <property type="match status" value="1"/>
</dbReference>